<comment type="caution">
    <text evidence="2">The sequence shown here is derived from an EMBL/GenBank/DDBJ whole genome shotgun (WGS) entry which is preliminary data.</text>
</comment>
<sequence>MRTMFSAIPLLALSVSFPAHASGLFAVSAELSHQGKAFAAPSAVVREGEPASVEASGADPYRLGFTVRELAANEIEVVATVDSPHGMMAPTVVVRPGVPASIDVGDIGLKLTVKRSGD</sequence>
<gene>
    <name evidence="2" type="ORF">EV148_106239</name>
</gene>
<keyword evidence="1" id="KW-0732">Signal</keyword>
<dbReference type="Proteomes" id="UP000294862">
    <property type="component" value="Unassembled WGS sequence"/>
</dbReference>
<dbReference type="AlphaFoldDB" id="A0A4R2I731"/>
<dbReference type="RefSeq" id="WP_131998731.1">
    <property type="nucleotide sequence ID" value="NZ_SLWQ01000006.1"/>
</dbReference>
<evidence type="ECO:0000256" key="1">
    <source>
        <dbReference type="SAM" id="SignalP"/>
    </source>
</evidence>
<keyword evidence="3" id="KW-1185">Reference proteome</keyword>
<reference evidence="2 3" key="1">
    <citation type="journal article" date="2015" name="Stand. Genomic Sci.">
        <title>Genomic Encyclopedia of Bacterial and Archaeal Type Strains, Phase III: the genomes of soil and plant-associated and newly described type strains.</title>
        <authorList>
            <person name="Whitman W.B."/>
            <person name="Woyke T."/>
            <person name="Klenk H.P."/>
            <person name="Zhou Y."/>
            <person name="Lilburn T.G."/>
            <person name="Beck B.J."/>
            <person name="De Vos P."/>
            <person name="Vandamme P."/>
            <person name="Eisen J.A."/>
            <person name="Garrity G."/>
            <person name="Hugenholtz P."/>
            <person name="Kyrpides N.C."/>
        </authorList>
    </citation>
    <scope>NUCLEOTIDE SEQUENCE [LARGE SCALE GENOMIC DNA]</scope>
    <source>
        <strain evidence="2 3">A3</strain>
    </source>
</reference>
<feature type="chain" id="PRO_5020338854" evidence="1">
    <location>
        <begin position="22"/>
        <end position="118"/>
    </location>
</feature>
<name>A0A4R2I731_9GAMM</name>
<evidence type="ECO:0000313" key="2">
    <source>
        <dbReference type="EMBL" id="TCO40084.1"/>
    </source>
</evidence>
<proteinExistence type="predicted"/>
<protein>
    <submittedName>
        <fullName evidence="2">Uncharacterized protein</fullName>
    </submittedName>
</protein>
<organism evidence="2 3">
    <name type="scientific">Dokdonella fugitiva</name>
    <dbReference type="NCBI Taxonomy" id="328517"/>
    <lineage>
        <taxon>Bacteria</taxon>
        <taxon>Pseudomonadati</taxon>
        <taxon>Pseudomonadota</taxon>
        <taxon>Gammaproteobacteria</taxon>
        <taxon>Lysobacterales</taxon>
        <taxon>Rhodanobacteraceae</taxon>
        <taxon>Dokdonella</taxon>
    </lineage>
</organism>
<dbReference type="EMBL" id="SLWQ01000006">
    <property type="protein sequence ID" value="TCO40084.1"/>
    <property type="molecule type" value="Genomic_DNA"/>
</dbReference>
<feature type="signal peptide" evidence="1">
    <location>
        <begin position="1"/>
        <end position="21"/>
    </location>
</feature>
<accession>A0A4R2I731</accession>
<evidence type="ECO:0000313" key="3">
    <source>
        <dbReference type="Proteomes" id="UP000294862"/>
    </source>
</evidence>